<dbReference type="Pfam" id="PF14172">
    <property type="entry name" value="DUF4309"/>
    <property type="match status" value="1"/>
</dbReference>
<gene>
    <name evidence="3" type="ORF">GCM10008013_03850</name>
</gene>
<dbReference type="InterPro" id="IPR025453">
    <property type="entry name" value="DUF4309"/>
</dbReference>
<evidence type="ECO:0000256" key="1">
    <source>
        <dbReference type="SAM" id="MobiDB-lite"/>
    </source>
</evidence>
<dbReference type="Proteomes" id="UP000659344">
    <property type="component" value="Unassembled WGS sequence"/>
</dbReference>
<feature type="chain" id="PRO_5045437293" description="DUF4309 domain-containing protein" evidence="2">
    <location>
        <begin position="34"/>
        <end position="220"/>
    </location>
</feature>
<comment type="caution">
    <text evidence="3">The sequence shown here is derived from an EMBL/GenBank/DDBJ whole genome shotgun (WGS) entry which is preliminary data.</text>
</comment>
<evidence type="ECO:0000313" key="4">
    <source>
        <dbReference type="Proteomes" id="UP000659344"/>
    </source>
</evidence>
<sequence length="220" mass="24282">MLTKRNKGSYRWTIIVPTTLILIALATSGCTKAEPTLSSETDDTTTNSSNTNNSDKKVQAEKQLDTADSHVTLLTEIKELAQKGKAKGAEDFVVGTTRIDEVIKAWGEPDQSASSEHLYVTYSSGKNKGFFDFFVGQDDVVNEIRISDSSLDPQGDGNYLTWQDIFDVYGGTDQDISEDEDLHALVYPMGNYELKVTVPKYNEKPKIIITSISVTLPKAE</sequence>
<organism evidence="3 4">
    <name type="scientific">Paenibacillus segetis</name>
    <dbReference type="NCBI Taxonomy" id="1325360"/>
    <lineage>
        <taxon>Bacteria</taxon>
        <taxon>Bacillati</taxon>
        <taxon>Bacillota</taxon>
        <taxon>Bacilli</taxon>
        <taxon>Bacillales</taxon>
        <taxon>Paenibacillaceae</taxon>
        <taxon>Paenibacillus</taxon>
    </lineage>
</organism>
<feature type="signal peptide" evidence="2">
    <location>
        <begin position="1"/>
        <end position="33"/>
    </location>
</feature>
<proteinExistence type="predicted"/>
<evidence type="ECO:0008006" key="5">
    <source>
        <dbReference type="Google" id="ProtNLM"/>
    </source>
</evidence>
<reference evidence="4" key="1">
    <citation type="journal article" date="2019" name="Int. J. Syst. Evol. Microbiol.">
        <title>The Global Catalogue of Microorganisms (GCM) 10K type strain sequencing project: providing services to taxonomists for standard genome sequencing and annotation.</title>
        <authorList>
            <consortium name="The Broad Institute Genomics Platform"/>
            <consortium name="The Broad Institute Genome Sequencing Center for Infectious Disease"/>
            <person name="Wu L."/>
            <person name="Ma J."/>
        </authorList>
    </citation>
    <scope>NUCLEOTIDE SEQUENCE [LARGE SCALE GENOMIC DNA]</scope>
    <source>
        <strain evidence="4">CGMCC 1.12769</strain>
    </source>
</reference>
<keyword evidence="4" id="KW-1185">Reference proteome</keyword>
<name>A0ABQ1Y5A3_9BACL</name>
<accession>A0ABQ1Y5A3</accession>
<dbReference type="RefSeq" id="WP_188535270.1">
    <property type="nucleotide sequence ID" value="NZ_BMFT01000001.1"/>
</dbReference>
<keyword evidence="2" id="KW-0732">Signal</keyword>
<protein>
    <recommendedName>
        <fullName evidence="5">DUF4309 domain-containing protein</fullName>
    </recommendedName>
</protein>
<evidence type="ECO:0000313" key="3">
    <source>
        <dbReference type="EMBL" id="GGH11818.1"/>
    </source>
</evidence>
<dbReference type="EMBL" id="BMFT01000001">
    <property type="protein sequence ID" value="GGH11818.1"/>
    <property type="molecule type" value="Genomic_DNA"/>
</dbReference>
<feature type="compositionally biased region" description="Low complexity" evidence="1">
    <location>
        <begin position="44"/>
        <end position="53"/>
    </location>
</feature>
<dbReference type="PROSITE" id="PS51257">
    <property type="entry name" value="PROKAR_LIPOPROTEIN"/>
    <property type="match status" value="1"/>
</dbReference>
<feature type="region of interest" description="Disordered" evidence="1">
    <location>
        <begin position="33"/>
        <end position="62"/>
    </location>
</feature>
<evidence type="ECO:0000256" key="2">
    <source>
        <dbReference type="SAM" id="SignalP"/>
    </source>
</evidence>